<dbReference type="InterPro" id="IPR001206">
    <property type="entry name" value="Diacylglycerol_kinase_cat_dom"/>
</dbReference>
<dbReference type="Proteomes" id="UP000600865">
    <property type="component" value="Unassembled WGS sequence"/>
</dbReference>
<reference evidence="2 3" key="1">
    <citation type="journal article" date="2014" name="Int. J. Syst. Evol. Microbiol.">
        <title>Complete genome sequence of Corynebacterium casei LMG S-19264T (=DSM 44701T), isolated from a smear-ripened cheese.</title>
        <authorList>
            <consortium name="US DOE Joint Genome Institute (JGI-PGF)"/>
            <person name="Walter F."/>
            <person name="Albersmeier A."/>
            <person name="Kalinowski J."/>
            <person name="Ruckert C."/>
        </authorList>
    </citation>
    <scope>NUCLEOTIDE SEQUENCE [LARGE SCALE GENOMIC DNA]</scope>
    <source>
        <strain evidence="2 3">KCTC 23968</strain>
    </source>
</reference>
<evidence type="ECO:0000313" key="3">
    <source>
        <dbReference type="Proteomes" id="UP000600865"/>
    </source>
</evidence>
<dbReference type="SUPFAM" id="SSF111331">
    <property type="entry name" value="NAD kinase/diacylglycerol kinase-like"/>
    <property type="match status" value="1"/>
</dbReference>
<keyword evidence="3" id="KW-1185">Reference proteome</keyword>
<name>A0A918NFV8_9PROT</name>
<dbReference type="InterPro" id="IPR016064">
    <property type="entry name" value="NAD/diacylglycerol_kinase_sf"/>
</dbReference>
<dbReference type="InterPro" id="IPR017438">
    <property type="entry name" value="ATP-NAD_kinase_N"/>
</dbReference>
<dbReference type="Pfam" id="PF00781">
    <property type="entry name" value="DAGK_cat"/>
    <property type="match status" value="1"/>
</dbReference>
<evidence type="ECO:0000259" key="1">
    <source>
        <dbReference type="PROSITE" id="PS50146"/>
    </source>
</evidence>
<dbReference type="Gene3D" id="3.40.50.10330">
    <property type="entry name" value="Probable inorganic polyphosphate/atp-NAD kinase, domain 1"/>
    <property type="match status" value="1"/>
</dbReference>
<gene>
    <name evidence="2" type="ORF">GCM10011309_19930</name>
</gene>
<accession>A0A918NFV8</accession>
<dbReference type="AlphaFoldDB" id="A0A918NFV8"/>
<evidence type="ECO:0000313" key="2">
    <source>
        <dbReference type="EMBL" id="GGX69916.1"/>
    </source>
</evidence>
<dbReference type="GO" id="GO:0016301">
    <property type="term" value="F:kinase activity"/>
    <property type="evidence" value="ECO:0007669"/>
    <property type="project" value="UniProtKB-KW"/>
</dbReference>
<keyword evidence="2" id="KW-0418">Kinase</keyword>
<dbReference type="PROSITE" id="PS50146">
    <property type="entry name" value="DAGK"/>
    <property type="match status" value="1"/>
</dbReference>
<sequence length="303" mass="32276">MSTDPKRLIAPLQFRKPALIINMGSGSTTDISVPAAALFETKGYTKPAIHKVGPEDLMRCLADVAQDGTDLLVIYGGDGTCRAGAIAAQEANIPLVALPGGTMNLLPKALYGTTDWAVALELALDQKTTRWQAAGRVNDRAFFCGAILGDPIVMSEARETVREDGVIEGVKHITEVMTAVTHGDSFEYCVNGTVFDRTANVLQVSCPYMAKGATDPTRFELASAPQLTLRELLGIGAFALVSDWRESPDVLITHTANVEISGQGEFDILLDGETDTVSCPILFALDSQGVEVLAPNLHDTPST</sequence>
<dbReference type="EMBL" id="BMYV01000002">
    <property type="protein sequence ID" value="GGX69916.1"/>
    <property type="molecule type" value="Genomic_DNA"/>
</dbReference>
<organism evidence="2 3">
    <name type="scientific">Litorimonas cladophorae</name>
    <dbReference type="NCBI Taxonomy" id="1220491"/>
    <lineage>
        <taxon>Bacteria</taxon>
        <taxon>Pseudomonadati</taxon>
        <taxon>Pseudomonadota</taxon>
        <taxon>Alphaproteobacteria</taxon>
        <taxon>Maricaulales</taxon>
        <taxon>Robiginitomaculaceae</taxon>
    </lineage>
</organism>
<feature type="domain" description="DAGKc" evidence="1">
    <location>
        <begin position="53"/>
        <end position="141"/>
    </location>
</feature>
<dbReference type="Gene3D" id="2.60.200.40">
    <property type="match status" value="1"/>
</dbReference>
<comment type="caution">
    <text evidence="2">The sequence shown here is derived from an EMBL/GenBank/DDBJ whole genome shotgun (WGS) entry which is preliminary data.</text>
</comment>
<proteinExistence type="predicted"/>
<dbReference type="RefSeq" id="WP_189585111.1">
    <property type="nucleotide sequence ID" value="NZ_BMYV01000002.1"/>
</dbReference>
<keyword evidence="2" id="KW-0808">Transferase</keyword>
<protein>
    <submittedName>
        <fullName evidence="2">Diacylglycerol kinase</fullName>
    </submittedName>
</protein>